<evidence type="ECO:0000259" key="2">
    <source>
        <dbReference type="Pfam" id="PF00535"/>
    </source>
</evidence>
<name>A0A839QT87_9MICO</name>
<dbReference type="InterPro" id="IPR027791">
    <property type="entry name" value="Galactosyl_T_C"/>
</dbReference>
<dbReference type="PANTHER" id="PTHR43179">
    <property type="entry name" value="RHAMNOSYLTRANSFERASE WBBL"/>
    <property type="match status" value="1"/>
</dbReference>
<dbReference type="AlphaFoldDB" id="A0A839QT87"/>
<evidence type="ECO:0000259" key="3">
    <source>
        <dbReference type="Pfam" id="PF02709"/>
    </source>
</evidence>
<dbReference type="RefSeq" id="WP_183376775.1">
    <property type="nucleotide sequence ID" value="NZ_CBCSFZ010000011.1"/>
</dbReference>
<reference evidence="4 5" key="1">
    <citation type="submission" date="2020-08" db="EMBL/GenBank/DDBJ databases">
        <title>Sequencing the genomes of 1000 actinobacteria strains.</title>
        <authorList>
            <person name="Klenk H.-P."/>
        </authorList>
    </citation>
    <scope>NUCLEOTIDE SEQUENCE [LARGE SCALE GENOMIC DNA]</scope>
    <source>
        <strain evidence="4 5">DSM 23040</strain>
    </source>
</reference>
<dbReference type="GO" id="GO:0016740">
    <property type="term" value="F:transferase activity"/>
    <property type="evidence" value="ECO:0007669"/>
    <property type="project" value="UniProtKB-KW"/>
</dbReference>
<dbReference type="Proteomes" id="UP000568050">
    <property type="component" value="Unassembled WGS sequence"/>
</dbReference>
<dbReference type="EMBL" id="JACHWP010000006">
    <property type="protein sequence ID" value="MBB3023524.1"/>
    <property type="molecule type" value="Genomic_DNA"/>
</dbReference>
<feature type="domain" description="Galactosyltransferase C-terminal" evidence="3">
    <location>
        <begin position="128"/>
        <end position="176"/>
    </location>
</feature>
<keyword evidence="5" id="KW-1185">Reference proteome</keyword>
<dbReference type="InterPro" id="IPR001173">
    <property type="entry name" value="Glyco_trans_2-like"/>
</dbReference>
<sequence length="275" mass="29846">MTSLADNGSTDATAAVVRSLSGELPVRWVEASGPASASHARNVGASAAEGRILAFCDADDETSPGWVDAHRRAVEQSGGAISGGLLNHTRHNDADVLFAYGIDPSTDPPFDPPADEPVVRESTSGFAGYLPTVAGGNFAMLRQDYFAVGGMDPSYPGGAEETDFAWRAQEAGHRVVMCGRAMVAYDLQTTMRGPLRQQRIQQRARILLWIRHRDRGMNGPSLKASLPAVAHLVLTAPVRLRTRAQRLRWAYLLRAHIGALEGMVQYRLFPRRTTL</sequence>
<dbReference type="SUPFAM" id="SSF53448">
    <property type="entry name" value="Nucleotide-diphospho-sugar transferases"/>
    <property type="match status" value="1"/>
</dbReference>
<organism evidence="4 5">
    <name type="scientific">Helcobacillus massiliensis</name>
    <dbReference type="NCBI Taxonomy" id="521392"/>
    <lineage>
        <taxon>Bacteria</taxon>
        <taxon>Bacillati</taxon>
        <taxon>Actinomycetota</taxon>
        <taxon>Actinomycetes</taxon>
        <taxon>Micrococcales</taxon>
        <taxon>Dermabacteraceae</taxon>
        <taxon>Helcobacillus</taxon>
    </lineage>
</organism>
<dbReference type="Gene3D" id="3.90.550.10">
    <property type="entry name" value="Spore Coat Polysaccharide Biosynthesis Protein SpsA, Chain A"/>
    <property type="match status" value="1"/>
</dbReference>
<dbReference type="InterPro" id="IPR029044">
    <property type="entry name" value="Nucleotide-diphossugar_trans"/>
</dbReference>
<evidence type="ECO:0000313" key="5">
    <source>
        <dbReference type="Proteomes" id="UP000568050"/>
    </source>
</evidence>
<keyword evidence="1 4" id="KW-0808">Transferase</keyword>
<accession>A0A839QT87</accession>
<evidence type="ECO:0000256" key="1">
    <source>
        <dbReference type="ARBA" id="ARBA00022679"/>
    </source>
</evidence>
<feature type="domain" description="Glycosyltransferase 2-like" evidence="2">
    <location>
        <begin position="4"/>
        <end position="81"/>
    </location>
</feature>
<evidence type="ECO:0000313" key="4">
    <source>
        <dbReference type="EMBL" id="MBB3023524.1"/>
    </source>
</evidence>
<gene>
    <name evidence="4" type="ORF">FHX50_001821</name>
</gene>
<dbReference type="CDD" id="cd00761">
    <property type="entry name" value="Glyco_tranf_GTA_type"/>
    <property type="match status" value="1"/>
</dbReference>
<protein>
    <submittedName>
        <fullName evidence="4">GT2 family glycosyltransferase</fullName>
    </submittedName>
</protein>
<proteinExistence type="predicted"/>
<dbReference type="PANTHER" id="PTHR43179:SF7">
    <property type="entry name" value="RHAMNOSYLTRANSFERASE WBBL"/>
    <property type="match status" value="1"/>
</dbReference>
<comment type="caution">
    <text evidence="4">The sequence shown here is derived from an EMBL/GenBank/DDBJ whole genome shotgun (WGS) entry which is preliminary data.</text>
</comment>
<dbReference type="Pfam" id="PF00535">
    <property type="entry name" value="Glycos_transf_2"/>
    <property type="match status" value="1"/>
</dbReference>
<dbReference type="Pfam" id="PF02709">
    <property type="entry name" value="Glyco_transf_7C"/>
    <property type="match status" value="1"/>
</dbReference>